<evidence type="ECO:0008006" key="3">
    <source>
        <dbReference type="Google" id="ProtNLM"/>
    </source>
</evidence>
<proteinExistence type="predicted"/>
<comment type="caution">
    <text evidence="1">The sequence shown here is derived from an EMBL/GenBank/DDBJ whole genome shotgun (WGS) entry which is preliminary data.</text>
</comment>
<dbReference type="Proteomes" id="UP000251889">
    <property type="component" value="Unassembled WGS sequence"/>
</dbReference>
<keyword evidence="2" id="KW-1185">Reference proteome</keyword>
<name>A0A364XWY0_9BACT</name>
<dbReference type="RefSeq" id="WP_112749100.1">
    <property type="nucleotide sequence ID" value="NZ_QMFY01000015.1"/>
</dbReference>
<dbReference type="OrthoDB" id="66829at2"/>
<protein>
    <recommendedName>
        <fullName evidence="3">VOC domain-containing protein</fullName>
    </recommendedName>
</protein>
<accession>A0A364XWY0</accession>
<evidence type="ECO:0000313" key="2">
    <source>
        <dbReference type="Proteomes" id="UP000251889"/>
    </source>
</evidence>
<reference evidence="1 2" key="1">
    <citation type="submission" date="2018-06" db="EMBL/GenBank/DDBJ databases">
        <title>Chryseolinea flavus sp. nov., a member of the phylum Bacteroidetes isolated from soil.</title>
        <authorList>
            <person name="Li Y."/>
            <person name="Wang J."/>
        </authorList>
    </citation>
    <scope>NUCLEOTIDE SEQUENCE [LARGE SCALE GENOMIC DNA]</scope>
    <source>
        <strain evidence="1 2">SDU1-6</strain>
    </source>
</reference>
<dbReference type="InterPro" id="IPR029068">
    <property type="entry name" value="Glyas_Bleomycin-R_OHBP_Dase"/>
</dbReference>
<gene>
    <name evidence="1" type="ORF">DQQ10_22055</name>
</gene>
<dbReference type="EMBL" id="QMFY01000015">
    <property type="protein sequence ID" value="RAV98703.1"/>
    <property type="molecule type" value="Genomic_DNA"/>
</dbReference>
<sequence>MSNADLELHFWLCHGSAIPQSSSIYIRVADIETHYEDHERFGIVHPKATLEDRPWGMKEFASVDPDGNLLKYGQSSSVPSYFRILLNISLAI</sequence>
<dbReference type="AlphaFoldDB" id="A0A364XWY0"/>
<organism evidence="1 2">
    <name type="scientific">Pseudochryseolinea flava</name>
    <dbReference type="NCBI Taxonomy" id="2059302"/>
    <lineage>
        <taxon>Bacteria</taxon>
        <taxon>Pseudomonadati</taxon>
        <taxon>Bacteroidota</taxon>
        <taxon>Cytophagia</taxon>
        <taxon>Cytophagales</taxon>
        <taxon>Fulvivirgaceae</taxon>
        <taxon>Pseudochryseolinea</taxon>
    </lineage>
</organism>
<dbReference type="SUPFAM" id="SSF54593">
    <property type="entry name" value="Glyoxalase/Bleomycin resistance protein/Dihydroxybiphenyl dioxygenase"/>
    <property type="match status" value="1"/>
</dbReference>
<dbReference type="Gene3D" id="3.10.180.10">
    <property type="entry name" value="2,3-Dihydroxybiphenyl 1,2-Dioxygenase, domain 1"/>
    <property type="match status" value="1"/>
</dbReference>
<evidence type="ECO:0000313" key="1">
    <source>
        <dbReference type="EMBL" id="RAV98703.1"/>
    </source>
</evidence>